<dbReference type="SUPFAM" id="SSF52540">
    <property type="entry name" value="P-loop containing nucleoside triphosphate hydrolases"/>
    <property type="match status" value="1"/>
</dbReference>
<dbReference type="InterPro" id="IPR027094">
    <property type="entry name" value="Mitofusin_fam"/>
</dbReference>
<feature type="domain" description="Dynamin-type G" evidence="8">
    <location>
        <begin position="66"/>
        <end position="313"/>
    </location>
</feature>
<evidence type="ECO:0000256" key="1">
    <source>
        <dbReference type="ARBA" id="ARBA00004370"/>
    </source>
</evidence>
<keyword evidence="7" id="KW-0812">Transmembrane</keyword>
<feature type="transmembrane region" description="Helical" evidence="7">
    <location>
        <begin position="551"/>
        <end position="584"/>
    </location>
</feature>
<dbReference type="InterPro" id="IPR027417">
    <property type="entry name" value="P-loop_NTPase"/>
</dbReference>
<dbReference type="PANTHER" id="PTHR10465:SF0">
    <property type="entry name" value="SARCALUMENIN"/>
    <property type="match status" value="1"/>
</dbReference>
<keyword evidence="2" id="KW-0547">Nucleotide-binding</keyword>
<dbReference type="Pfam" id="PF21808">
    <property type="entry name" value="Dynamin-like_hel_bact"/>
    <property type="match status" value="1"/>
</dbReference>
<keyword evidence="6 7" id="KW-0472">Membrane</keyword>
<evidence type="ECO:0000256" key="7">
    <source>
        <dbReference type="SAM" id="Phobius"/>
    </source>
</evidence>
<dbReference type="Proteomes" id="UP001476950">
    <property type="component" value="Unassembled WGS sequence"/>
</dbReference>
<evidence type="ECO:0000256" key="6">
    <source>
        <dbReference type="ARBA" id="ARBA00023136"/>
    </source>
</evidence>
<evidence type="ECO:0000313" key="10">
    <source>
        <dbReference type="Proteomes" id="UP001476950"/>
    </source>
</evidence>
<sequence length="691" mass="77743">MSYKIETDGFLNDLDRVVRARRQISEHLNKVAETLAQAESASEKASGKLGLEREIEDLAVASKNLRQGAFRLLVLGDMKRGKSTFLNALIGENLLPSDVNPCTALLTILKYGAEKTVTVYFNDGKPPEPIDFKSFKQRYTIAPEEAKELEQKQQQAFPDVSHAVVEYPLPLLEKGVEIVDSPGLNDTEARNELSLGYINNCHAILFVLRASQPCTLAERRYLENYIKDRGLSVFFLINAWDQVREGLIDPDDADEMAEAETKLRKVFHANLIDYCQVDGADLYEERVFEVSAIQALRRRIKNPAASLEGTGFAEFMGSLNTFLTQERAIAEFRQARTLARQAFARVQEAIARRIPLLDQDVEALKQRIASVEPQFGQLSGIRDEFRDEIRTMRDRKARAIADSFKTYVLNLENTFEQDFQRYQPTELQFLDFFNESKREQFTATAQQGFQQYVNDKFFAWTLTAEKELNEAFAQLSTSAARYGSSYVEVTDQITEKLTGQKIETRLGSTPDDDSPGWAKWAMGLFSLAAGNFAGAALAASGFDFKSILLNFFTTAGVSIVASAVFGAMLGPIGFVLIGLGVGALQADHARKQFTKAIKTELVKQLPQVVQAQWQPIYSAVQECFDAYEREVIKRINDDIQARKAELDNLLKQKESREIDRELELSRLNSVKSTVSTECQGLEAEYQALLLY</sequence>
<feature type="transmembrane region" description="Helical" evidence="7">
    <location>
        <begin position="517"/>
        <end position="539"/>
    </location>
</feature>
<dbReference type="CDD" id="cd09912">
    <property type="entry name" value="DLP_2"/>
    <property type="match status" value="1"/>
</dbReference>
<proteinExistence type="predicted"/>
<dbReference type="EMBL" id="JAMPLM010000016">
    <property type="protein sequence ID" value="MEP1060262.1"/>
    <property type="molecule type" value="Genomic_DNA"/>
</dbReference>
<keyword evidence="4" id="KW-0175">Coiled coil</keyword>
<evidence type="ECO:0000256" key="3">
    <source>
        <dbReference type="ARBA" id="ARBA00022801"/>
    </source>
</evidence>
<name>A0ABV0KLY8_9CYAN</name>
<evidence type="ECO:0000256" key="4">
    <source>
        <dbReference type="ARBA" id="ARBA00023054"/>
    </source>
</evidence>
<evidence type="ECO:0000256" key="2">
    <source>
        <dbReference type="ARBA" id="ARBA00022741"/>
    </source>
</evidence>
<protein>
    <submittedName>
        <fullName evidence="9">Dynamin family protein</fullName>
    </submittedName>
</protein>
<gene>
    <name evidence="9" type="ORF">NDI38_17640</name>
</gene>
<dbReference type="Gene3D" id="3.40.50.300">
    <property type="entry name" value="P-loop containing nucleotide triphosphate hydrolases"/>
    <property type="match status" value="1"/>
</dbReference>
<keyword evidence="3" id="KW-0378">Hydrolase</keyword>
<comment type="subcellular location">
    <subcellularLocation>
        <location evidence="1">Membrane</location>
    </subcellularLocation>
</comment>
<keyword evidence="5" id="KW-0342">GTP-binding</keyword>
<dbReference type="InterPro" id="IPR045063">
    <property type="entry name" value="Dynamin_N"/>
</dbReference>
<dbReference type="PANTHER" id="PTHR10465">
    <property type="entry name" value="TRANSMEMBRANE GTPASE FZO1"/>
    <property type="match status" value="1"/>
</dbReference>
<dbReference type="InterPro" id="IPR049399">
    <property type="entry name" value="BDLP-like_hel"/>
</dbReference>
<dbReference type="PROSITE" id="PS51718">
    <property type="entry name" value="G_DYNAMIN_2"/>
    <property type="match status" value="1"/>
</dbReference>
<keyword evidence="7" id="KW-1133">Transmembrane helix</keyword>
<reference evidence="9 10" key="1">
    <citation type="submission" date="2022-04" db="EMBL/GenBank/DDBJ databases">
        <title>Positive selection, recombination, and allopatry shape intraspecific diversity of widespread and dominant cyanobacteria.</title>
        <authorList>
            <person name="Wei J."/>
            <person name="Shu W."/>
            <person name="Hu C."/>
        </authorList>
    </citation>
    <scope>NUCLEOTIDE SEQUENCE [LARGE SCALE GENOMIC DNA]</scope>
    <source>
        <strain evidence="9 10">AS-A4</strain>
    </source>
</reference>
<keyword evidence="10" id="KW-1185">Reference proteome</keyword>
<dbReference type="RefSeq" id="WP_190446384.1">
    <property type="nucleotide sequence ID" value="NZ_JAMPLM010000016.1"/>
</dbReference>
<evidence type="ECO:0000256" key="5">
    <source>
        <dbReference type="ARBA" id="ARBA00023134"/>
    </source>
</evidence>
<organism evidence="9 10">
    <name type="scientific">Stenomitos frigidus AS-A4</name>
    <dbReference type="NCBI Taxonomy" id="2933935"/>
    <lineage>
        <taxon>Bacteria</taxon>
        <taxon>Bacillati</taxon>
        <taxon>Cyanobacteriota</taxon>
        <taxon>Cyanophyceae</taxon>
        <taxon>Leptolyngbyales</taxon>
        <taxon>Leptolyngbyaceae</taxon>
        <taxon>Stenomitos</taxon>
    </lineage>
</organism>
<comment type="caution">
    <text evidence="9">The sequence shown here is derived from an EMBL/GenBank/DDBJ whole genome shotgun (WGS) entry which is preliminary data.</text>
</comment>
<evidence type="ECO:0000259" key="8">
    <source>
        <dbReference type="PROSITE" id="PS51718"/>
    </source>
</evidence>
<dbReference type="InterPro" id="IPR030381">
    <property type="entry name" value="G_DYNAMIN_dom"/>
</dbReference>
<evidence type="ECO:0000313" key="9">
    <source>
        <dbReference type="EMBL" id="MEP1060262.1"/>
    </source>
</evidence>
<accession>A0ABV0KLY8</accession>
<dbReference type="Pfam" id="PF00350">
    <property type="entry name" value="Dynamin_N"/>
    <property type="match status" value="1"/>
</dbReference>